<feature type="domain" description="Pyruvate/ketoisovalerate oxidoreductase catalytic" evidence="2">
    <location>
        <begin position="9"/>
        <end position="186"/>
    </location>
</feature>
<dbReference type="InterPro" id="IPR019752">
    <property type="entry name" value="Pyrv/ketoisovalerate_OxRed_cat"/>
</dbReference>
<dbReference type="GO" id="GO:0016903">
    <property type="term" value="F:oxidoreductase activity, acting on the aldehyde or oxo group of donors"/>
    <property type="evidence" value="ECO:0007669"/>
    <property type="project" value="InterPro"/>
</dbReference>
<dbReference type="Proteomes" id="UP000752814">
    <property type="component" value="Unassembled WGS sequence"/>
</dbReference>
<dbReference type="EMBL" id="LVVT01000001">
    <property type="protein sequence ID" value="TQS84682.1"/>
    <property type="molecule type" value="Genomic_DNA"/>
</dbReference>
<dbReference type="PANTHER" id="PTHR43854">
    <property type="entry name" value="INDOLEPYRUVATE OXIDOREDUCTASE SUBUNIT IORB"/>
    <property type="match status" value="1"/>
</dbReference>
<accession>A0A8J8PHC7</accession>
<dbReference type="Gene3D" id="3.40.920.10">
    <property type="entry name" value="Pyruvate-ferredoxin oxidoreductase, PFOR, domain III"/>
    <property type="match status" value="1"/>
</dbReference>
<dbReference type="SUPFAM" id="SSF53323">
    <property type="entry name" value="Pyruvate-ferredoxin oxidoreductase, PFOR, domain III"/>
    <property type="match status" value="1"/>
</dbReference>
<keyword evidence="1" id="KW-0560">Oxidoreductase</keyword>
<evidence type="ECO:0000313" key="3">
    <source>
        <dbReference type="EMBL" id="TQS84682.1"/>
    </source>
</evidence>
<comment type="caution">
    <text evidence="3">The sequence shown here is derived from an EMBL/GenBank/DDBJ whole genome shotgun (WGS) entry which is preliminary data.</text>
</comment>
<gene>
    <name evidence="3" type="ORF">A3207_01205</name>
</gene>
<reference evidence="3" key="1">
    <citation type="submission" date="2016-03" db="EMBL/GenBank/DDBJ databases">
        <authorList>
            <person name="Borrel G."/>
            <person name="Mccann A."/>
            <person name="O'Toole P.W."/>
        </authorList>
    </citation>
    <scope>NUCLEOTIDE SEQUENCE</scope>
    <source>
        <strain evidence="3">183</strain>
    </source>
</reference>
<sequence length="191" mass="20214">MNYIITGVGGQGTVLASKLIADTLMERGEKVRSAETIGMAQRGGSVVSHIRTGPAMSPLVPKGYADVLIGFEPAEAARCLPYLKRNGVAIISVSPVKPVTSSLEDNYHLNEILDFLKNASQKTLMVEGNELCAEVGNSKVLNVCLLGVAANSGCLGITIEEMQSTLKRRIPPKLLDINNKALKIGASAPLV</sequence>
<evidence type="ECO:0000259" key="2">
    <source>
        <dbReference type="Pfam" id="PF01558"/>
    </source>
</evidence>
<proteinExistence type="predicted"/>
<dbReference type="AlphaFoldDB" id="A0A8J8PHC7"/>
<protein>
    <submittedName>
        <fullName evidence="3">Pyruvate ferredoxin oxidoreductase</fullName>
    </submittedName>
</protein>
<keyword evidence="3" id="KW-0670">Pyruvate</keyword>
<dbReference type="PANTHER" id="PTHR43854:SF1">
    <property type="entry name" value="INDOLEPYRUVATE OXIDOREDUCTASE SUBUNIT IORB"/>
    <property type="match status" value="1"/>
</dbReference>
<dbReference type="Pfam" id="PF01558">
    <property type="entry name" value="POR"/>
    <property type="match status" value="1"/>
</dbReference>
<dbReference type="OMA" id="KSTICID"/>
<evidence type="ECO:0000256" key="1">
    <source>
        <dbReference type="ARBA" id="ARBA00023002"/>
    </source>
</evidence>
<name>A0A8J8PHC7_9ARCH</name>
<dbReference type="InterPro" id="IPR002869">
    <property type="entry name" value="Pyrv_flavodox_OxRed_cen"/>
</dbReference>
<evidence type="ECO:0000313" key="4">
    <source>
        <dbReference type="Proteomes" id="UP000752814"/>
    </source>
</evidence>
<dbReference type="InterPro" id="IPR052198">
    <property type="entry name" value="IorB_Oxidoreductase"/>
</dbReference>
<organism evidence="3 4">
    <name type="scientific">Candidatus Methanomassiliicoccus intestinalis</name>
    <dbReference type="NCBI Taxonomy" id="1406512"/>
    <lineage>
        <taxon>Archaea</taxon>
        <taxon>Methanobacteriati</taxon>
        <taxon>Thermoplasmatota</taxon>
        <taxon>Thermoplasmata</taxon>
        <taxon>Methanomassiliicoccales</taxon>
        <taxon>Methanomassiliicoccaceae</taxon>
        <taxon>Methanomassiliicoccus</taxon>
    </lineage>
</organism>